<evidence type="ECO:0000256" key="13">
    <source>
        <dbReference type="PROSITE-ProRule" id="PRU10144"/>
    </source>
</evidence>
<feature type="signal peptide" evidence="11">
    <location>
        <begin position="1"/>
        <end position="23"/>
    </location>
</feature>
<dbReference type="SUPFAM" id="SSF56935">
    <property type="entry name" value="Porins"/>
    <property type="match status" value="1"/>
</dbReference>
<dbReference type="HAMAP" id="MF_01531">
    <property type="entry name" value="BtuB"/>
    <property type="match status" value="1"/>
</dbReference>
<dbReference type="GO" id="GO:0009279">
    <property type="term" value="C:cell outer membrane"/>
    <property type="evidence" value="ECO:0007669"/>
    <property type="project" value="UniProtKB-SubCell"/>
</dbReference>
<dbReference type="InterPro" id="IPR036942">
    <property type="entry name" value="Beta-barrel_TonB_sf"/>
</dbReference>
<dbReference type="Gene3D" id="2.170.130.10">
    <property type="entry name" value="TonB-dependent receptor, plug domain"/>
    <property type="match status" value="1"/>
</dbReference>
<evidence type="ECO:0000256" key="12">
    <source>
        <dbReference type="PROSITE-ProRule" id="PRU01360"/>
    </source>
</evidence>
<comment type="subcellular location">
    <subcellularLocation>
        <location evidence="1 11 12">Cell outer membrane</location>
        <topology evidence="1 11 12">Multi-pass membrane protein</topology>
    </subcellularLocation>
</comment>
<evidence type="ECO:0000256" key="4">
    <source>
        <dbReference type="ARBA" id="ARBA00022692"/>
    </source>
</evidence>
<reference evidence="18" key="2">
    <citation type="submission" date="2017-05" db="EMBL/GenBank/DDBJ databases">
        <title>Whole genome sequence of fish pathogenic bacteria, Photobacterium damselae subsp. piscicida, strain 91-197, isolated from hybrid striped bass (Morone sp.) in USA.</title>
        <authorList>
            <person name="Teru Y."/>
            <person name="Hikima J."/>
            <person name="Kono T."/>
            <person name="Sakai M."/>
            <person name="Takano T."/>
            <person name="Hawke J.P."/>
            <person name="Takeyama H."/>
            <person name="Aoki T."/>
        </authorList>
    </citation>
    <scope>NUCLEOTIDE SEQUENCE [LARGE SCALE GENOMIC DNA]</scope>
    <source>
        <strain evidence="18">91-197</strain>
    </source>
</reference>
<dbReference type="EMBL" id="AP018045">
    <property type="protein sequence ID" value="BAX51608.1"/>
    <property type="molecule type" value="Genomic_DNA"/>
</dbReference>
<evidence type="ECO:0000313" key="16">
    <source>
        <dbReference type="EMBL" id="BAX51608.1"/>
    </source>
</evidence>
<dbReference type="Proteomes" id="UP000218676">
    <property type="component" value="Chromosome 1"/>
</dbReference>
<evidence type="ECO:0000256" key="1">
    <source>
        <dbReference type="ARBA" id="ARBA00004571"/>
    </source>
</evidence>
<dbReference type="PANTHER" id="PTHR30069:SF53">
    <property type="entry name" value="COLICIN I RECEPTOR-RELATED"/>
    <property type="match status" value="1"/>
</dbReference>
<evidence type="ECO:0000259" key="14">
    <source>
        <dbReference type="Pfam" id="PF00593"/>
    </source>
</evidence>
<dbReference type="Pfam" id="PF00593">
    <property type="entry name" value="TonB_dep_Rec_b-barrel"/>
    <property type="match status" value="1"/>
</dbReference>
<reference evidence="17 19" key="3">
    <citation type="submission" date="2020-09" db="EMBL/GenBank/DDBJ databases">
        <title>Complete, closed and curated genome sequences of Photobacterium damselae subsp. piscicida isolates from Australia indicate localised evolution and additional plasmid-borne pathogenicity mechanisms.</title>
        <authorList>
            <person name="Baseggio L."/>
            <person name="Silayeva O."/>
            <person name="Buller N."/>
            <person name="Landos M."/>
            <person name="Engelstaedter J."/>
            <person name="Barnes A.C."/>
        </authorList>
    </citation>
    <scope>NUCLEOTIDE SEQUENCE [LARGE SCALE GENOMIC DNA]</scope>
    <source>
        <strain evidence="17 19">AS-16-0540-1</strain>
    </source>
</reference>
<evidence type="ECO:0000256" key="2">
    <source>
        <dbReference type="ARBA" id="ARBA00022448"/>
    </source>
</evidence>
<feature type="domain" description="TonB-dependent receptor plug" evidence="15">
    <location>
        <begin position="44"/>
        <end position="149"/>
    </location>
</feature>
<dbReference type="GO" id="GO:0006811">
    <property type="term" value="P:monoatomic ion transport"/>
    <property type="evidence" value="ECO:0007669"/>
    <property type="project" value="UniProtKB-KW"/>
</dbReference>
<evidence type="ECO:0000256" key="3">
    <source>
        <dbReference type="ARBA" id="ARBA00022452"/>
    </source>
</evidence>
<keyword evidence="8 11" id="KW-0626">Porin</keyword>
<evidence type="ECO:0000313" key="19">
    <source>
        <dbReference type="Proteomes" id="UP000516656"/>
    </source>
</evidence>
<dbReference type="PROSITE" id="PS01156">
    <property type="entry name" value="TONB_DEPENDENT_REC_2"/>
    <property type="match status" value="1"/>
</dbReference>
<gene>
    <name evidence="11" type="primary">btuB</name>
    <name evidence="17" type="ORF">IC627_14645</name>
    <name evidence="16" type="ORF">PDPUS_1_00233</name>
</gene>
<dbReference type="GO" id="GO:0015420">
    <property type="term" value="F:ABC-type vitamin B12 transporter activity"/>
    <property type="evidence" value="ECO:0007669"/>
    <property type="project" value="InterPro"/>
</dbReference>
<dbReference type="InterPro" id="IPR000531">
    <property type="entry name" value="Beta-barrel_TonB"/>
</dbReference>
<keyword evidence="2 11" id="KW-0813">Transport</keyword>
<evidence type="ECO:0000256" key="9">
    <source>
        <dbReference type="ARBA" id="ARBA00023136"/>
    </source>
</evidence>
<dbReference type="GO" id="GO:0015288">
    <property type="term" value="F:porin activity"/>
    <property type="evidence" value="ECO:0007669"/>
    <property type="project" value="UniProtKB-KW"/>
</dbReference>
<keyword evidence="7 11" id="KW-0798">TonB box</keyword>
<dbReference type="EMBL" id="CP061854">
    <property type="protein sequence ID" value="QOD56387.1"/>
    <property type="molecule type" value="Genomic_DNA"/>
</dbReference>
<keyword evidence="9 11" id="KW-0472">Membrane</keyword>
<dbReference type="PROSITE" id="PS52016">
    <property type="entry name" value="TONB_DEPENDENT_REC_3"/>
    <property type="match status" value="1"/>
</dbReference>
<protein>
    <recommendedName>
        <fullName evidence="11">Vitamin B12 transporter BtuB</fullName>
    </recommendedName>
    <alternativeName>
        <fullName evidence="11">Cobalamin receptor</fullName>
    </alternativeName>
    <alternativeName>
        <fullName evidence="11">Outer membrane cobalamin translocator</fullName>
    </alternativeName>
</protein>
<dbReference type="Gene3D" id="2.40.170.20">
    <property type="entry name" value="TonB-dependent receptor, beta-barrel domain"/>
    <property type="match status" value="1"/>
</dbReference>
<keyword evidence="17" id="KW-0675">Receptor</keyword>
<dbReference type="PANTHER" id="PTHR30069">
    <property type="entry name" value="TONB-DEPENDENT OUTER MEMBRANE RECEPTOR"/>
    <property type="match status" value="1"/>
</dbReference>
<feature type="short sequence motif" description="TonB box" evidence="11">
    <location>
        <begin position="31"/>
        <end position="38"/>
    </location>
</feature>
<dbReference type="InterPro" id="IPR012910">
    <property type="entry name" value="Plug_dom"/>
</dbReference>
<keyword evidence="5 11" id="KW-0732">Signal</keyword>
<dbReference type="Proteomes" id="UP000516656">
    <property type="component" value="Chromosome 1"/>
</dbReference>
<comment type="function">
    <text evidence="11">Involved in the active translocation of vitamin B12 (cyanocobalamin) across the outer membrane to the periplasmic space. It derives its energy for transport by interacting with the trans-periplasmic membrane protein TonB.</text>
</comment>
<dbReference type="InterPro" id="IPR010917">
    <property type="entry name" value="TonB_rcpt_CS"/>
</dbReference>
<evidence type="ECO:0000313" key="17">
    <source>
        <dbReference type="EMBL" id="QOD56387.1"/>
    </source>
</evidence>
<evidence type="ECO:0000256" key="8">
    <source>
        <dbReference type="ARBA" id="ARBA00023114"/>
    </source>
</evidence>
<accession>A0A1V1V7T7</accession>
<dbReference type="Pfam" id="PF07715">
    <property type="entry name" value="Plug"/>
    <property type="match status" value="1"/>
</dbReference>
<dbReference type="InterPro" id="IPR037066">
    <property type="entry name" value="Plug_dom_sf"/>
</dbReference>
<evidence type="ECO:0000313" key="18">
    <source>
        <dbReference type="Proteomes" id="UP000218676"/>
    </source>
</evidence>
<dbReference type="CDD" id="cd01347">
    <property type="entry name" value="ligand_gated_channel"/>
    <property type="match status" value="1"/>
</dbReference>
<proteinExistence type="inferred from homology"/>
<dbReference type="GO" id="GO:0046930">
    <property type="term" value="C:pore complex"/>
    <property type="evidence" value="ECO:0007669"/>
    <property type="project" value="UniProtKB-KW"/>
</dbReference>
<sequence length="609" mass="67727" precursor="true">MKKSFLAVSVATLCSSFAPLAFAADDVDSNDVMVVTANRFAQPLKTVIAPISVVTKEEIDAIQAKSMAEVLRLLPGVQVVSGGLGQNTEVYVRGTSSKHLLVMINGVRIGSATLGSADFSQIPLTGIERIELIRGSRAALYGSDAIGGVLNIITAYQPGEQQVQATVSGGSEGYYQVGASAAGQIGTEGWGKLAIRTEGNDGFSARQLPYEQDKDGFTSKNAVAELGRHLGDNWKVSLQGYFHKGKNEYDDADFFGNNKPNPRAENELYNIAGKANYSTGRYTSELTLAQNQDKAKNYNDIEVGSEIKTTRLLANWQNHYQVNENWQIGGGTEWHRDKVSNSTQQYSKDQRDNTAFYLTSIYKLQDWQFEGSARTDDNQSYGRHNTWQLGSSYQITPEVKSYASVGTAFKAPTFNDLYWPVSGNPDLQPEESTNYELGLSGHHQLLDWSVTAYRNDIDQLIAWAPNATGMWIPQNVDKAKIKGVELTTGFATGPIYHDISYDYLEPEDAATGNQLIRRSKHNAKWRMSYLLDDWQFDVNTIYHGSSYEDATNKQKMDAYTLVDVAASYYMTEHLTLRGRIGNLFDADYQTRTSYNTPERTYYATATYQF</sequence>
<keyword evidence="4 11" id="KW-0812">Transmembrane</keyword>
<feature type="short sequence motif" description="TonB C-terminal box" evidence="11 13">
    <location>
        <begin position="592"/>
        <end position="609"/>
    </location>
</feature>
<feature type="domain" description="TonB-dependent receptor-like beta-barrel" evidence="14">
    <location>
        <begin position="191"/>
        <end position="583"/>
    </location>
</feature>
<evidence type="ECO:0000256" key="7">
    <source>
        <dbReference type="ARBA" id="ARBA00023077"/>
    </source>
</evidence>
<dbReference type="InterPro" id="IPR039426">
    <property type="entry name" value="TonB-dep_rcpt-like"/>
</dbReference>
<dbReference type="AlphaFoldDB" id="A0A1V1V7T7"/>
<dbReference type="InterPro" id="IPR010101">
    <property type="entry name" value="B12_transptr_BtuB"/>
</dbReference>
<keyword evidence="6 11" id="KW-0406">Ion transport</keyword>
<evidence type="ECO:0000256" key="10">
    <source>
        <dbReference type="ARBA" id="ARBA00023237"/>
    </source>
</evidence>
<reference evidence="16" key="1">
    <citation type="journal article" date="2017" name="Genome Announc.">
        <title>Whole-Genome Sequence of Photobacterium damselae subsp. piscicida Strain 91-197, Isolated from Hybrid Striped Bass (Morone sp.) in the United States.</title>
        <authorList>
            <person name="Teru Y."/>
            <person name="Hikima J."/>
            <person name="Kono T."/>
            <person name="Sakai M."/>
            <person name="Takano T."/>
            <person name="Hawke J.P."/>
            <person name="Takeyama H."/>
            <person name="Aoki T."/>
        </authorList>
    </citation>
    <scope>NUCLEOTIDE SEQUENCE</scope>
    <source>
        <strain evidence="16">91-197</strain>
    </source>
</reference>
<evidence type="ECO:0000259" key="15">
    <source>
        <dbReference type="Pfam" id="PF07715"/>
    </source>
</evidence>
<comment type="similarity">
    <text evidence="11">Belongs to the TonB-dependent receptor family. BtuB (TC 1.B.14.3.1) subfamily.</text>
</comment>
<keyword evidence="10 11" id="KW-0998">Cell outer membrane</keyword>
<evidence type="ECO:0000256" key="11">
    <source>
        <dbReference type="HAMAP-Rule" id="MF_01531"/>
    </source>
</evidence>
<feature type="chain" id="PRO_5041503624" description="Vitamin B12 transporter BtuB" evidence="11">
    <location>
        <begin position="24"/>
        <end position="609"/>
    </location>
</feature>
<organism evidence="16 18">
    <name type="scientific">Photobacterium damsela subsp. piscicida</name>
    <name type="common">Pasteurella piscicida</name>
    <dbReference type="NCBI Taxonomy" id="38294"/>
    <lineage>
        <taxon>Bacteria</taxon>
        <taxon>Pseudomonadati</taxon>
        <taxon>Pseudomonadota</taxon>
        <taxon>Gammaproteobacteria</taxon>
        <taxon>Vibrionales</taxon>
        <taxon>Vibrionaceae</taxon>
        <taxon>Photobacterium</taxon>
    </lineage>
</organism>
<name>A0A1V1V7T7_PHODP</name>
<dbReference type="RefSeq" id="WP_086957451.1">
    <property type="nucleotide sequence ID" value="NZ_AP018045.1"/>
</dbReference>
<evidence type="ECO:0000256" key="6">
    <source>
        <dbReference type="ARBA" id="ARBA00023065"/>
    </source>
</evidence>
<evidence type="ECO:0000256" key="5">
    <source>
        <dbReference type="ARBA" id="ARBA00022729"/>
    </source>
</evidence>
<keyword evidence="3 11" id="KW-1134">Transmembrane beta strand</keyword>